<dbReference type="AlphaFoldDB" id="A0A163JMJ9"/>
<evidence type="ECO:0000313" key="7">
    <source>
        <dbReference type="Proteomes" id="UP000078561"/>
    </source>
</evidence>
<dbReference type="InterPro" id="IPR001810">
    <property type="entry name" value="F-box_dom"/>
</dbReference>
<evidence type="ECO:0000256" key="3">
    <source>
        <dbReference type="PROSITE-ProRule" id="PRU00221"/>
    </source>
</evidence>
<dbReference type="InterPro" id="IPR015943">
    <property type="entry name" value="WD40/YVTN_repeat-like_dom_sf"/>
</dbReference>
<dbReference type="EMBL" id="LT553197">
    <property type="protein sequence ID" value="SAM00403.1"/>
    <property type="molecule type" value="Genomic_DNA"/>
</dbReference>
<feature type="region of interest" description="Disordered" evidence="4">
    <location>
        <begin position="103"/>
        <end position="163"/>
    </location>
</feature>
<dbReference type="Pfam" id="PF12937">
    <property type="entry name" value="F-box-like"/>
    <property type="match status" value="1"/>
</dbReference>
<feature type="compositionally biased region" description="Low complexity" evidence="4">
    <location>
        <begin position="116"/>
        <end position="163"/>
    </location>
</feature>
<dbReference type="SUPFAM" id="SSF50978">
    <property type="entry name" value="WD40 repeat-like"/>
    <property type="match status" value="1"/>
</dbReference>
<keyword evidence="2" id="KW-0677">Repeat</keyword>
<evidence type="ECO:0000256" key="2">
    <source>
        <dbReference type="ARBA" id="ARBA00022737"/>
    </source>
</evidence>
<feature type="repeat" description="WD" evidence="3">
    <location>
        <begin position="270"/>
        <end position="309"/>
    </location>
</feature>
<dbReference type="Gene3D" id="2.130.10.10">
    <property type="entry name" value="YVTN repeat-like/Quinoprotein amine dehydrogenase"/>
    <property type="match status" value="1"/>
</dbReference>
<dbReference type="InterPro" id="IPR042627">
    <property type="entry name" value="FBXW2"/>
</dbReference>
<dbReference type="PANTHER" id="PTHR44436:SF1">
    <property type="entry name" value="F-BOX_WD REPEAT-CONTAINING PROTEIN 2"/>
    <property type="match status" value="1"/>
</dbReference>
<evidence type="ECO:0000259" key="5">
    <source>
        <dbReference type="PROSITE" id="PS50181"/>
    </source>
</evidence>
<dbReference type="InterPro" id="IPR036322">
    <property type="entry name" value="WD40_repeat_dom_sf"/>
</dbReference>
<dbReference type="OrthoDB" id="19711at2759"/>
<dbReference type="InterPro" id="IPR001680">
    <property type="entry name" value="WD40_rpt"/>
</dbReference>
<dbReference type="SUPFAM" id="SSF81383">
    <property type="entry name" value="F-box domain"/>
    <property type="match status" value="1"/>
</dbReference>
<dbReference type="STRING" id="4829.A0A163JMJ9"/>
<feature type="compositionally biased region" description="Low complexity" evidence="4">
    <location>
        <begin position="66"/>
        <end position="87"/>
    </location>
</feature>
<organism evidence="6">
    <name type="scientific">Absidia glauca</name>
    <name type="common">Pin mould</name>
    <dbReference type="NCBI Taxonomy" id="4829"/>
    <lineage>
        <taxon>Eukaryota</taxon>
        <taxon>Fungi</taxon>
        <taxon>Fungi incertae sedis</taxon>
        <taxon>Mucoromycota</taxon>
        <taxon>Mucoromycotina</taxon>
        <taxon>Mucoromycetes</taxon>
        <taxon>Mucorales</taxon>
        <taxon>Cunninghamellaceae</taxon>
        <taxon>Absidia</taxon>
    </lineage>
</organism>
<accession>A0A163JMJ9</accession>
<dbReference type="SMART" id="SM00256">
    <property type="entry name" value="FBOX"/>
    <property type="match status" value="1"/>
</dbReference>
<dbReference type="PROSITE" id="PS00678">
    <property type="entry name" value="WD_REPEATS_1"/>
    <property type="match status" value="1"/>
</dbReference>
<feature type="region of interest" description="Disordered" evidence="4">
    <location>
        <begin position="1"/>
        <end position="87"/>
    </location>
</feature>
<feature type="repeat" description="WD" evidence="3">
    <location>
        <begin position="310"/>
        <end position="349"/>
    </location>
</feature>
<dbReference type="InterPro" id="IPR036047">
    <property type="entry name" value="F-box-like_dom_sf"/>
</dbReference>
<keyword evidence="7" id="KW-1185">Reference proteome</keyword>
<dbReference type="InParanoid" id="A0A163JMJ9"/>
<feature type="non-terminal residue" evidence="6">
    <location>
        <position position="1"/>
    </location>
</feature>
<protein>
    <recommendedName>
        <fullName evidence="5">F-box domain-containing protein</fullName>
    </recommendedName>
</protein>
<dbReference type="PROSITE" id="PS50294">
    <property type="entry name" value="WD_REPEATS_REGION"/>
    <property type="match status" value="2"/>
</dbReference>
<keyword evidence="1 3" id="KW-0853">WD repeat</keyword>
<evidence type="ECO:0000256" key="4">
    <source>
        <dbReference type="SAM" id="MobiDB-lite"/>
    </source>
</evidence>
<dbReference type="Proteomes" id="UP000078561">
    <property type="component" value="Unassembled WGS sequence"/>
</dbReference>
<reference evidence="6" key="1">
    <citation type="submission" date="2016-04" db="EMBL/GenBank/DDBJ databases">
        <authorList>
            <person name="Evans L.H."/>
            <person name="Alamgir A."/>
            <person name="Owens N."/>
            <person name="Weber N.D."/>
            <person name="Virtaneva K."/>
            <person name="Barbian K."/>
            <person name="Babar A."/>
            <person name="Rosenke K."/>
        </authorList>
    </citation>
    <scope>NUCLEOTIDE SEQUENCE [LARGE SCALE GENOMIC DNA]</scope>
    <source>
        <strain evidence="6">CBS 101.48</strain>
    </source>
</reference>
<dbReference type="Pfam" id="PF00400">
    <property type="entry name" value="WD40"/>
    <property type="match status" value="2"/>
</dbReference>
<evidence type="ECO:0000256" key="1">
    <source>
        <dbReference type="ARBA" id="ARBA00022574"/>
    </source>
</evidence>
<proteinExistence type="predicted"/>
<dbReference type="PROSITE" id="PS50181">
    <property type="entry name" value="FBOX"/>
    <property type="match status" value="1"/>
</dbReference>
<sequence length="351" mass="40768">DYLMKNSVSKRDRQALGFSGNDDEKATQRRLTSRPSLSAMESITTLRGSHSPPLTHTSYHNEPGINNSQSSSNHHSNNGNSNSSKSQHFLGYEISPQRLAPAIKKSRKAQPQLPWYQQYQQQHHQQQQQQEQQHFDSCLPSSSSSSPTLSPMRSVSSSSNVTKTTSALQTGYSKDIISQLPYELIYQILKELNVYSLLQLGRVNRRWREISSIGDEWHRRMEQHGWTVHLPPHWQEIITSSDQMHWQYWFLQRYRLSERWRLGQVAPHYLLGHMDSVYCVQFDDRKIISGSRDHTIKIWDAQSYQCARTLTGHQGSVLCLQYNQEYLVSGSSDSTVMVWCMRTLQRLMRIR</sequence>
<name>A0A163JMJ9_ABSGL</name>
<dbReference type="InterPro" id="IPR019775">
    <property type="entry name" value="WD40_repeat_CS"/>
</dbReference>
<dbReference type="PROSITE" id="PS50082">
    <property type="entry name" value="WD_REPEATS_2"/>
    <property type="match status" value="2"/>
</dbReference>
<feature type="non-terminal residue" evidence="6">
    <location>
        <position position="351"/>
    </location>
</feature>
<feature type="compositionally biased region" description="Polar residues" evidence="4">
    <location>
        <begin position="29"/>
        <end position="60"/>
    </location>
</feature>
<dbReference type="PANTHER" id="PTHR44436">
    <property type="entry name" value="F-BOX/WD REPEAT-CONTAINING PROTEIN 2"/>
    <property type="match status" value="1"/>
</dbReference>
<gene>
    <name evidence="6" type="primary">ABSGL_06087.1 scaffold 7648</name>
</gene>
<dbReference type="SMART" id="SM00320">
    <property type="entry name" value="WD40"/>
    <property type="match status" value="2"/>
</dbReference>
<feature type="domain" description="F-box" evidence="5">
    <location>
        <begin position="174"/>
        <end position="220"/>
    </location>
</feature>
<evidence type="ECO:0000313" key="6">
    <source>
        <dbReference type="EMBL" id="SAM00403.1"/>
    </source>
</evidence>
<dbReference type="Gene3D" id="1.20.1280.50">
    <property type="match status" value="1"/>
</dbReference>